<dbReference type="InterPro" id="IPR003598">
    <property type="entry name" value="Ig_sub2"/>
</dbReference>
<comment type="function">
    <text evidence="18">Receptor for basic fibroblast growth factor.</text>
</comment>
<dbReference type="PROSITE" id="PS00109">
    <property type="entry name" value="PROTEIN_KINASE_TYR"/>
    <property type="match status" value="1"/>
</dbReference>
<feature type="region of interest" description="Disordered" evidence="24">
    <location>
        <begin position="51"/>
        <end position="71"/>
    </location>
</feature>
<evidence type="ECO:0000256" key="3">
    <source>
        <dbReference type="ARBA" id="ARBA00022679"/>
    </source>
</evidence>
<comment type="catalytic activity">
    <reaction evidence="17 19">
        <text>L-tyrosyl-[protein] + ATP = O-phospho-L-tyrosyl-[protein] + ADP + H(+)</text>
        <dbReference type="Rhea" id="RHEA:10596"/>
        <dbReference type="Rhea" id="RHEA-COMP:10136"/>
        <dbReference type="Rhea" id="RHEA-COMP:20101"/>
        <dbReference type="ChEBI" id="CHEBI:15378"/>
        <dbReference type="ChEBI" id="CHEBI:30616"/>
        <dbReference type="ChEBI" id="CHEBI:46858"/>
        <dbReference type="ChEBI" id="CHEBI:61978"/>
        <dbReference type="ChEBI" id="CHEBI:456216"/>
        <dbReference type="EC" id="2.7.10.1"/>
    </reaction>
</comment>
<dbReference type="PRINTS" id="PR00109">
    <property type="entry name" value="TYRKINASE"/>
</dbReference>
<feature type="compositionally biased region" description="Low complexity" evidence="24">
    <location>
        <begin position="725"/>
        <end position="735"/>
    </location>
</feature>
<dbReference type="PANTHER" id="PTHR24416">
    <property type="entry name" value="TYROSINE-PROTEIN KINASE RECEPTOR"/>
    <property type="match status" value="1"/>
</dbReference>
<accession>A0A0K1YXK5</accession>
<evidence type="ECO:0000256" key="6">
    <source>
        <dbReference type="ARBA" id="ARBA00022737"/>
    </source>
</evidence>
<dbReference type="FunFam" id="2.60.40.10:FF:000016">
    <property type="entry name" value="Fibroblast growth factor receptor"/>
    <property type="match status" value="1"/>
</dbReference>
<keyword evidence="14 19" id="KW-0675">Receptor</keyword>
<dbReference type="Gene3D" id="2.60.40.10">
    <property type="entry name" value="Immunoglobulins"/>
    <property type="match status" value="2"/>
</dbReference>
<evidence type="ECO:0000313" key="29">
    <source>
        <dbReference type="EMBL" id="AKZ18203.1"/>
    </source>
</evidence>
<dbReference type="InterPro" id="IPR013783">
    <property type="entry name" value="Ig-like_fold"/>
</dbReference>
<evidence type="ECO:0000256" key="11">
    <source>
        <dbReference type="ARBA" id="ARBA00023136"/>
    </source>
</evidence>
<reference evidence="29" key="1">
    <citation type="journal article" date="2015" name="Mar. Genomics">
        <title>FGF signaling repertoire of the indirect developing hemichordate Ptychodera flava.</title>
        <authorList>
            <person name="Fan T.P."/>
            <person name="Su Y.H."/>
        </authorList>
    </citation>
    <scope>NUCLEOTIDE SEQUENCE</scope>
</reference>
<evidence type="ECO:0000256" key="12">
    <source>
        <dbReference type="ARBA" id="ARBA00023137"/>
    </source>
</evidence>
<feature type="chain" id="PRO_5005472508" description="Fibroblast growth factor receptor" evidence="26">
    <location>
        <begin position="20"/>
        <end position="759"/>
    </location>
</feature>
<dbReference type="PIRSF" id="PIRSF000628">
    <property type="entry name" value="FGFR"/>
    <property type="match status" value="1"/>
</dbReference>
<feature type="domain" description="Protein kinase" evidence="27">
    <location>
        <begin position="418"/>
        <end position="699"/>
    </location>
</feature>
<feature type="binding site" evidence="21">
    <location>
        <position position="509"/>
    </location>
    <ligand>
        <name>ATP</name>
        <dbReference type="ChEBI" id="CHEBI:30616"/>
    </ligand>
</feature>
<dbReference type="PANTHER" id="PTHR24416:SF550">
    <property type="entry name" value="FIBROBLAST GROWTH FACTOR RECEPTOR HOMOLOG 1-RELATED"/>
    <property type="match status" value="1"/>
</dbReference>
<evidence type="ECO:0000259" key="28">
    <source>
        <dbReference type="PROSITE" id="PS50835"/>
    </source>
</evidence>
<keyword evidence="7 19" id="KW-0547">Nucleotide-binding</keyword>
<dbReference type="EMBL" id="KT290884">
    <property type="protein sequence ID" value="AKZ18203.1"/>
    <property type="molecule type" value="mRNA"/>
</dbReference>
<feature type="disulfide bond" evidence="22">
    <location>
        <begin position="193"/>
        <end position="281"/>
    </location>
</feature>
<evidence type="ECO:0000256" key="20">
    <source>
        <dbReference type="PIRSR" id="PIRSR000628-1"/>
    </source>
</evidence>
<dbReference type="GO" id="GO:0005886">
    <property type="term" value="C:plasma membrane"/>
    <property type="evidence" value="ECO:0007669"/>
    <property type="project" value="TreeGrafter"/>
</dbReference>
<dbReference type="GO" id="GO:0008284">
    <property type="term" value="P:positive regulation of cell population proliferation"/>
    <property type="evidence" value="ECO:0007669"/>
    <property type="project" value="InterPro"/>
</dbReference>
<proteinExistence type="evidence at transcript level"/>
<dbReference type="InterPro" id="IPR007110">
    <property type="entry name" value="Ig-like_dom"/>
</dbReference>
<organism evidence="29">
    <name type="scientific">Ptychodera flava</name>
    <name type="common">Acorn worm</name>
    <dbReference type="NCBI Taxonomy" id="63121"/>
    <lineage>
        <taxon>Eukaryota</taxon>
        <taxon>Metazoa</taxon>
        <taxon>Hemichordata</taxon>
        <taxon>Enteropneusta</taxon>
        <taxon>Ptychoderidae</taxon>
        <taxon>Ptychodera</taxon>
    </lineage>
</organism>
<dbReference type="FunFam" id="2.60.40.10:FF:000020">
    <property type="entry name" value="Fibroblast growth factor receptor"/>
    <property type="match status" value="1"/>
</dbReference>
<dbReference type="Pfam" id="PF07714">
    <property type="entry name" value="PK_Tyr_Ser-Thr"/>
    <property type="match status" value="1"/>
</dbReference>
<evidence type="ECO:0000256" key="2">
    <source>
        <dbReference type="ARBA" id="ARBA00022553"/>
    </source>
</evidence>
<dbReference type="Pfam" id="PF07679">
    <property type="entry name" value="I-set"/>
    <property type="match status" value="1"/>
</dbReference>
<dbReference type="Gene3D" id="1.10.510.10">
    <property type="entry name" value="Transferase(Phosphotransferase) domain 1"/>
    <property type="match status" value="1"/>
</dbReference>
<dbReference type="EC" id="2.7.10.1" evidence="19"/>
<evidence type="ECO:0000256" key="17">
    <source>
        <dbReference type="ARBA" id="ARBA00051243"/>
    </source>
</evidence>
<dbReference type="SMART" id="SM00219">
    <property type="entry name" value="TyrKc"/>
    <property type="match status" value="1"/>
</dbReference>
<dbReference type="InterPro" id="IPR050122">
    <property type="entry name" value="RTK"/>
</dbReference>
<evidence type="ECO:0000256" key="10">
    <source>
        <dbReference type="ARBA" id="ARBA00022989"/>
    </source>
</evidence>
<dbReference type="SMART" id="SM00409">
    <property type="entry name" value="IG"/>
    <property type="match status" value="2"/>
</dbReference>
<feature type="transmembrane region" description="Helical" evidence="25">
    <location>
        <begin position="324"/>
        <end position="345"/>
    </location>
</feature>
<evidence type="ECO:0000256" key="26">
    <source>
        <dbReference type="SAM" id="SignalP"/>
    </source>
</evidence>
<feature type="binding site" evidence="21">
    <location>
        <position position="568"/>
    </location>
    <ligand>
        <name>ATP</name>
        <dbReference type="ChEBI" id="CHEBI:30616"/>
    </ligand>
</feature>
<feature type="region of interest" description="Disordered" evidence="24">
    <location>
        <begin position="724"/>
        <end position="759"/>
    </location>
</feature>
<comment type="subcellular location">
    <subcellularLocation>
        <location evidence="1">Membrane</location>
        <topology evidence="1">Single-pass membrane protein</topology>
    </subcellularLocation>
</comment>
<keyword evidence="10 25" id="KW-1133">Transmembrane helix</keyword>
<keyword evidence="8 19" id="KW-0418">Kinase</keyword>
<keyword evidence="3 19" id="KW-0808">Transferase</keyword>
<keyword evidence="11 19" id="KW-0472">Membrane</keyword>
<dbReference type="SMART" id="SM00408">
    <property type="entry name" value="IGc2"/>
    <property type="match status" value="2"/>
</dbReference>
<dbReference type="GO" id="GO:0005524">
    <property type="term" value="F:ATP binding"/>
    <property type="evidence" value="ECO:0007669"/>
    <property type="project" value="UniProtKB-UniRule"/>
</dbReference>
<reference evidence="29" key="2">
    <citation type="submission" date="2015-07" db="EMBL/GenBank/DDBJ databases">
        <title>MeaNS - Measles Nucleotide Surveillance Program.</title>
        <authorList>
            <person name="Tran T."/>
            <person name="Druce J."/>
        </authorList>
    </citation>
    <scope>NUCLEOTIDE SEQUENCE</scope>
</reference>
<feature type="domain" description="Ig-like" evidence="28">
    <location>
        <begin position="69"/>
        <end position="158"/>
    </location>
</feature>
<keyword evidence="12 19" id="KW-0829">Tyrosine-protein kinase</keyword>
<evidence type="ECO:0000256" key="14">
    <source>
        <dbReference type="ARBA" id="ARBA00023170"/>
    </source>
</evidence>
<dbReference type="InterPro" id="IPR008266">
    <property type="entry name" value="Tyr_kinase_AS"/>
</dbReference>
<dbReference type="InterPro" id="IPR000719">
    <property type="entry name" value="Prot_kinase_dom"/>
</dbReference>
<dbReference type="GO" id="GO:0043235">
    <property type="term" value="C:receptor complex"/>
    <property type="evidence" value="ECO:0007669"/>
    <property type="project" value="TreeGrafter"/>
</dbReference>
<gene>
    <name evidence="29" type="primary">fgfra1</name>
</gene>
<evidence type="ECO:0000256" key="23">
    <source>
        <dbReference type="PROSITE-ProRule" id="PRU10141"/>
    </source>
</evidence>
<keyword evidence="6" id="KW-0677">Repeat</keyword>
<dbReference type="InterPro" id="IPR020635">
    <property type="entry name" value="Tyr_kinase_cat_dom"/>
</dbReference>
<keyword evidence="9 19" id="KW-0067">ATP-binding</keyword>
<dbReference type="InterPro" id="IPR016248">
    <property type="entry name" value="FGF_rcpt_fam"/>
</dbReference>
<evidence type="ECO:0000256" key="19">
    <source>
        <dbReference type="PIRNR" id="PIRNR000628"/>
    </source>
</evidence>
<evidence type="ECO:0000256" key="21">
    <source>
        <dbReference type="PIRSR" id="PIRSR000628-2"/>
    </source>
</evidence>
<keyword evidence="13 22" id="KW-1015">Disulfide bond</keyword>
<evidence type="ECO:0000256" key="18">
    <source>
        <dbReference type="ARBA" id="ARBA00056965"/>
    </source>
</evidence>
<dbReference type="SUPFAM" id="SSF48726">
    <property type="entry name" value="Immunoglobulin"/>
    <property type="match status" value="2"/>
</dbReference>
<evidence type="ECO:0000256" key="24">
    <source>
        <dbReference type="SAM" id="MobiDB-lite"/>
    </source>
</evidence>
<protein>
    <recommendedName>
        <fullName evidence="19">Fibroblast growth factor receptor</fullName>
        <ecNumber evidence="19">2.7.10.1</ecNumber>
    </recommendedName>
</protein>
<dbReference type="Gene3D" id="3.30.200.20">
    <property type="entry name" value="Phosphorylase Kinase, domain 1"/>
    <property type="match status" value="1"/>
</dbReference>
<dbReference type="InterPro" id="IPR001245">
    <property type="entry name" value="Ser-Thr/Tyr_kinase_cat_dom"/>
</dbReference>
<name>A0A0K1YXK5_PTYFL</name>
<dbReference type="Pfam" id="PF13927">
    <property type="entry name" value="Ig_3"/>
    <property type="match status" value="1"/>
</dbReference>
<dbReference type="InterPro" id="IPR013098">
    <property type="entry name" value="Ig_I-set"/>
</dbReference>
<evidence type="ECO:0000256" key="7">
    <source>
        <dbReference type="ARBA" id="ARBA00022741"/>
    </source>
</evidence>
<feature type="domain" description="Ig-like" evidence="28">
    <location>
        <begin position="171"/>
        <end position="297"/>
    </location>
</feature>
<dbReference type="PROSITE" id="PS50835">
    <property type="entry name" value="IG_LIKE"/>
    <property type="match status" value="2"/>
</dbReference>
<evidence type="ECO:0000256" key="8">
    <source>
        <dbReference type="ARBA" id="ARBA00022777"/>
    </source>
</evidence>
<dbReference type="SUPFAM" id="SSF56112">
    <property type="entry name" value="Protein kinase-like (PK-like)"/>
    <property type="match status" value="1"/>
</dbReference>
<keyword evidence="5 26" id="KW-0732">Signal</keyword>
<evidence type="ECO:0000256" key="16">
    <source>
        <dbReference type="ARBA" id="ARBA00023319"/>
    </source>
</evidence>
<feature type="disulfide bond" evidence="22">
    <location>
        <begin position="95"/>
        <end position="146"/>
    </location>
</feature>
<dbReference type="AlphaFoldDB" id="A0A0K1YXK5"/>
<feature type="binding site" evidence="21 23">
    <location>
        <position position="455"/>
    </location>
    <ligand>
        <name>ATP</name>
        <dbReference type="ChEBI" id="CHEBI:30616"/>
    </ligand>
</feature>
<feature type="binding site" evidence="21">
    <location>
        <begin position="424"/>
        <end position="430"/>
    </location>
    <ligand>
        <name>ATP</name>
        <dbReference type="ChEBI" id="CHEBI:30616"/>
    </ligand>
</feature>
<feature type="compositionally biased region" description="Polar residues" evidence="24">
    <location>
        <begin position="739"/>
        <end position="748"/>
    </location>
</feature>
<evidence type="ECO:0000259" key="27">
    <source>
        <dbReference type="PROSITE" id="PS50011"/>
    </source>
</evidence>
<dbReference type="FunFam" id="1.10.510.10:FF:000007">
    <property type="entry name" value="Fibroblast growth factor receptor"/>
    <property type="match status" value="1"/>
</dbReference>
<keyword evidence="2" id="KW-0597">Phosphoprotein</keyword>
<dbReference type="GO" id="GO:0017134">
    <property type="term" value="F:fibroblast growth factor binding"/>
    <property type="evidence" value="ECO:0007669"/>
    <property type="project" value="TreeGrafter"/>
</dbReference>
<dbReference type="PROSITE" id="PS50011">
    <property type="entry name" value="PROTEIN_KINASE_DOM"/>
    <property type="match status" value="1"/>
</dbReference>
<dbReference type="InterPro" id="IPR003599">
    <property type="entry name" value="Ig_sub"/>
</dbReference>
<evidence type="ECO:0000256" key="25">
    <source>
        <dbReference type="SAM" id="Phobius"/>
    </source>
</evidence>
<feature type="signal peptide" evidence="26">
    <location>
        <begin position="1"/>
        <end position="19"/>
    </location>
</feature>
<feature type="binding site" evidence="21">
    <location>
        <begin position="503"/>
        <end position="505"/>
    </location>
    <ligand>
        <name>ATP</name>
        <dbReference type="ChEBI" id="CHEBI:30616"/>
    </ligand>
</feature>
<evidence type="ECO:0000256" key="22">
    <source>
        <dbReference type="PIRSR" id="PIRSR000628-3"/>
    </source>
</evidence>
<keyword evidence="16" id="KW-0393">Immunoglobulin domain</keyword>
<keyword evidence="4 25" id="KW-0812">Transmembrane</keyword>
<feature type="active site" description="Proton acceptor" evidence="20">
    <location>
        <position position="564"/>
    </location>
</feature>
<keyword evidence="15" id="KW-0325">Glycoprotein</keyword>
<dbReference type="InterPro" id="IPR017441">
    <property type="entry name" value="Protein_kinase_ATP_BS"/>
</dbReference>
<dbReference type="InterPro" id="IPR036179">
    <property type="entry name" value="Ig-like_dom_sf"/>
</dbReference>
<evidence type="ECO:0000256" key="1">
    <source>
        <dbReference type="ARBA" id="ARBA00004167"/>
    </source>
</evidence>
<comment type="similarity">
    <text evidence="19">Belongs to the protein kinase superfamily. Tyr protein kinase family. Fibroblast growth factor receptor subfamily.</text>
</comment>
<dbReference type="GO" id="GO:0005007">
    <property type="term" value="F:fibroblast growth factor receptor activity"/>
    <property type="evidence" value="ECO:0007669"/>
    <property type="project" value="InterPro"/>
</dbReference>
<sequence length="759" mass="86237">MLLMKISIMVAMAITMVRGDNSSSLARETVSEGTIMTTELDYYEEVEDIEEEERETELASQRIDGPSPPEWTKLDKMERDQYKVMSKWKSVNFRCAAKGNPIPKIEWLKDGVRLNETRRMGQKPRYKGYTLIMRDIVKSDSGRYMCIVSNLYGTLNFTYKLIVGERVNNPPYIGGKVITNRTISEGDDVSLTCTVMAFTLSHHMQWFRQINQSLVDGRTPMETLQHAWPVHQPADWSCQRMVDELFGASVLECLTKSNVTGNQDVLYLRNVTTEQSGKYICWASNSLGVDYRTAWLTVKPITTEDPTSEPTLTAPMSPKFDYEYIIIAVIIVVLIVVVIVSLLLIRKYWSKPYRSGISQRRITPNPSIIRHQMSMESSSSVGSSHLLIRGQRLSSNITSISEIEIPYDENWEFPRNRMMLGKTLGEGAFGLVCEASAIGIMKKESNTTKTTCAVKMLKDDAIERELNDLISEMEMMKQIGKHINIINLLGCCTQDGPLLVIVEYAPHGNLRDFLRCHRPQTADYENAELLPKIDLLTNKDLVSFAYQIARGMSFLSLNKCVHRDLAARNVLVGKDHIMKIADFGLARDVHYIDYYRKNTNGRVPVKWMSPEALFDRVYTIQSDVWSFGILLWEIMTLGGSPYPSLPVEMLFDFLKAGKRMEQPHGCSPEVYFVMRDCWRTSPNQRPNFNQLVQTLDGLLTQSSNQDYLSLDALGDGPEVMTEYLDSSTVESNSSDSTKRSSQGNQSLPNKPRNRLESTV</sequence>
<dbReference type="InterPro" id="IPR011009">
    <property type="entry name" value="Kinase-like_dom_sf"/>
</dbReference>
<evidence type="ECO:0000256" key="13">
    <source>
        <dbReference type="ARBA" id="ARBA00023157"/>
    </source>
</evidence>
<evidence type="ECO:0000256" key="9">
    <source>
        <dbReference type="ARBA" id="ARBA00022840"/>
    </source>
</evidence>
<evidence type="ECO:0000256" key="5">
    <source>
        <dbReference type="ARBA" id="ARBA00022729"/>
    </source>
</evidence>
<evidence type="ECO:0000256" key="15">
    <source>
        <dbReference type="ARBA" id="ARBA00023180"/>
    </source>
</evidence>
<feature type="binding site" evidence="21">
    <location>
        <position position="582"/>
    </location>
    <ligand>
        <name>ATP</name>
        <dbReference type="ChEBI" id="CHEBI:30616"/>
    </ligand>
</feature>
<dbReference type="FunFam" id="3.30.200.20:FF:000593">
    <property type="entry name" value="Predicted protein"/>
    <property type="match status" value="1"/>
</dbReference>
<evidence type="ECO:0000256" key="4">
    <source>
        <dbReference type="ARBA" id="ARBA00022692"/>
    </source>
</evidence>
<dbReference type="PROSITE" id="PS00107">
    <property type="entry name" value="PROTEIN_KINASE_ATP"/>
    <property type="match status" value="1"/>
</dbReference>